<evidence type="ECO:0000256" key="2">
    <source>
        <dbReference type="ARBA" id="ARBA00022692"/>
    </source>
</evidence>
<keyword evidence="8" id="KW-1185">Reference proteome</keyword>
<evidence type="ECO:0000256" key="4">
    <source>
        <dbReference type="ARBA" id="ARBA00023136"/>
    </source>
</evidence>
<dbReference type="OrthoDB" id="9986881at2759"/>
<proteinExistence type="predicted"/>
<feature type="transmembrane region" description="Helical" evidence="5">
    <location>
        <begin position="96"/>
        <end position="118"/>
    </location>
</feature>
<dbReference type="Proteomes" id="UP000813461">
    <property type="component" value="Unassembled WGS sequence"/>
</dbReference>
<feature type="transmembrane region" description="Helical" evidence="5">
    <location>
        <begin position="373"/>
        <end position="394"/>
    </location>
</feature>
<keyword evidence="2 5" id="KW-0812">Transmembrane</keyword>
<feature type="transmembrane region" description="Helical" evidence="5">
    <location>
        <begin position="469"/>
        <end position="491"/>
    </location>
</feature>
<feature type="transmembrane region" description="Helical" evidence="5">
    <location>
        <begin position="190"/>
        <end position="216"/>
    </location>
</feature>
<accession>A0A8K0W0L3</accession>
<feature type="transmembrane region" description="Helical" evidence="5">
    <location>
        <begin position="335"/>
        <end position="352"/>
    </location>
</feature>
<dbReference type="PROSITE" id="PS50850">
    <property type="entry name" value="MFS"/>
    <property type="match status" value="1"/>
</dbReference>
<feature type="transmembrane region" description="Helical" evidence="5">
    <location>
        <begin position="222"/>
        <end position="240"/>
    </location>
</feature>
<dbReference type="SUPFAM" id="SSF103473">
    <property type="entry name" value="MFS general substrate transporter"/>
    <property type="match status" value="1"/>
</dbReference>
<protein>
    <submittedName>
        <fullName evidence="7">Synaptic vesicle transporter</fullName>
    </submittedName>
</protein>
<dbReference type="GO" id="GO:0022857">
    <property type="term" value="F:transmembrane transporter activity"/>
    <property type="evidence" value="ECO:0007669"/>
    <property type="project" value="InterPro"/>
</dbReference>
<dbReference type="InterPro" id="IPR011701">
    <property type="entry name" value="MFS"/>
</dbReference>
<comment type="caution">
    <text evidence="7">The sequence shown here is derived from an EMBL/GenBank/DDBJ whole genome shotgun (WGS) entry which is preliminary data.</text>
</comment>
<feature type="transmembrane region" description="Helical" evidence="5">
    <location>
        <begin position="130"/>
        <end position="148"/>
    </location>
</feature>
<dbReference type="InterPro" id="IPR036259">
    <property type="entry name" value="MFS_trans_sf"/>
</dbReference>
<evidence type="ECO:0000256" key="1">
    <source>
        <dbReference type="ARBA" id="ARBA00004141"/>
    </source>
</evidence>
<organism evidence="7 8">
    <name type="scientific">Paraphoma chrysanthemicola</name>
    <dbReference type="NCBI Taxonomy" id="798071"/>
    <lineage>
        <taxon>Eukaryota</taxon>
        <taxon>Fungi</taxon>
        <taxon>Dikarya</taxon>
        <taxon>Ascomycota</taxon>
        <taxon>Pezizomycotina</taxon>
        <taxon>Dothideomycetes</taxon>
        <taxon>Pleosporomycetidae</taxon>
        <taxon>Pleosporales</taxon>
        <taxon>Pleosporineae</taxon>
        <taxon>Phaeosphaeriaceae</taxon>
        <taxon>Paraphoma</taxon>
    </lineage>
</organism>
<dbReference type="PANTHER" id="PTHR23502">
    <property type="entry name" value="MAJOR FACILITATOR SUPERFAMILY"/>
    <property type="match status" value="1"/>
</dbReference>
<dbReference type="AlphaFoldDB" id="A0A8K0W0L3"/>
<dbReference type="InterPro" id="IPR020846">
    <property type="entry name" value="MFS_dom"/>
</dbReference>
<feature type="transmembrane region" description="Helical" evidence="5">
    <location>
        <begin position="160"/>
        <end position="178"/>
    </location>
</feature>
<dbReference type="FunFam" id="1.20.1250.20:FF:000011">
    <property type="entry name" value="MFS multidrug transporter, putative"/>
    <property type="match status" value="1"/>
</dbReference>
<gene>
    <name evidence="7" type="ORF">FB567DRAFT_559465</name>
</gene>
<dbReference type="Pfam" id="PF07690">
    <property type="entry name" value="MFS_1"/>
    <property type="match status" value="1"/>
</dbReference>
<evidence type="ECO:0000313" key="7">
    <source>
        <dbReference type="EMBL" id="KAH7088855.1"/>
    </source>
</evidence>
<evidence type="ECO:0000259" key="6">
    <source>
        <dbReference type="PROSITE" id="PS50850"/>
    </source>
</evidence>
<name>A0A8K0W0L3_9PLEO</name>
<dbReference type="GO" id="GO:0005886">
    <property type="term" value="C:plasma membrane"/>
    <property type="evidence" value="ECO:0007669"/>
    <property type="project" value="TreeGrafter"/>
</dbReference>
<comment type="subcellular location">
    <subcellularLocation>
        <location evidence="1">Membrane</location>
        <topology evidence="1">Multi-pass membrane protein</topology>
    </subcellularLocation>
</comment>
<dbReference type="EMBL" id="JAGMVJ010000007">
    <property type="protein sequence ID" value="KAH7088855.1"/>
    <property type="molecule type" value="Genomic_DNA"/>
</dbReference>
<feature type="transmembrane region" description="Helical" evidence="5">
    <location>
        <begin position="63"/>
        <end position="84"/>
    </location>
</feature>
<feature type="transmembrane region" description="Helical" evidence="5">
    <location>
        <begin position="406"/>
        <end position="428"/>
    </location>
</feature>
<keyword evidence="4 5" id="KW-0472">Membrane</keyword>
<feature type="transmembrane region" description="Helical" evidence="5">
    <location>
        <begin position="435"/>
        <end position="457"/>
    </location>
</feature>
<reference evidence="7" key="1">
    <citation type="journal article" date="2021" name="Nat. Commun.">
        <title>Genetic determinants of endophytism in the Arabidopsis root mycobiome.</title>
        <authorList>
            <person name="Mesny F."/>
            <person name="Miyauchi S."/>
            <person name="Thiergart T."/>
            <person name="Pickel B."/>
            <person name="Atanasova L."/>
            <person name="Karlsson M."/>
            <person name="Huettel B."/>
            <person name="Barry K.W."/>
            <person name="Haridas S."/>
            <person name="Chen C."/>
            <person name="Bauer D."/>
            <person name="Andreopoulos W."/>
            <person name="Pangilinan J."/>
            <person name="LaButti K."/>
            <person name="Riley R."/>
            <person name="Lipzen A."/>
            <person name="Clum A."/>
            <person name="Drula E."/>
            <person name="Henrissat B."/>
            <person name="Kohler A."/>
            <person name="Grigoriev I.V."/>
            <person name="Martin F.M."/>
            <person name="Hacquard S."/>
        </authorList>
    </citation>
    <scope>NUCLEOTIDE SEQUENCE</scope>
    <source>
        <strain evidence="7">MPI-SDFR-AT-0120</strain>
    </source>
</reference>
<evidence type="ECO:0000313" key="8">
    <source>
        <dbReference type="Proteomes" id="UP000813461"/>
    </source>
</evidence>
<sequence>MISLAKIDRIKNVHKPALVDYWLSMGGDRKYPEHCPNRKEFVVTFDEPHDSFNPQDWTSFTKLCIATTSCCGTFVASFNSAIFAAGETGVSQEFDVGRVVAALGTSLFVLGFAFGPLIWAPGSELIGRRWPLCIGLIGSSIFTIASATSKDIQTLIITRFFAGLFGASPLCVVPAVLADMYDSTYRGMAISIYALTVFGGPFLAPIMGGFIAASYLGWRWTLYMPAILGFTNSLFLLYFLQETFAPIVLVKKAVQLRRQTGNWAIYAEQEKAEVDINEVVRKYLTRPLRMLTTEPIVLFVSMYMSFIYGLVYALLKAYPFVFNHVYGMSKGIDALPFLGLLCGVVVALGFILSQHRSYVQKLETNDGKVVPEWRLRPTILGAIVFPVGLFWFAWTSFTDTIHWMSPVLAGVFIGFGVLCIFLPCFNYLVDAFLPLAASTVAANIMLRSAVAASFPLFSTQMFESLGVQWAGTLLACLAAVMIPIPLVFRLYGPTLRAKSRILNAALET</sequence>
<evidence type="ECO:0000256" key="5">
    <source>
        <dbReference type="SAM" id="Phobius"/>
    </source>
</evidence>
<dbReference type="Gene3D" id="1.20.1250.20">
    <property type="entry name" value="MFS general substrate transporter like domains"/>
    <property type="match status" value="1"/>
</dbReference>
<feature type="domain" description="Major facilitator superfamily (MFS) profile" evidence="6">
    <location>
        <begin position="65"/>
        <end position="495"/>
    </location>
</feature>
<dbReference type="CDD" id="cd17323">
    <property type="entry name" value="MFS_Tpo1_MDR_like"/>
    <property type="match status" value="1"/>
</dbReference>
<dbReference type="PANTHER" id="PTHR23502:SF138">
    <property type="entry name" value="MAJOR FACILITATOR SUPERFAMILY (MFS) PROFILE DOMAIN-CONTAINING PROTEIN-RELATED"/>
    <property type="match status" value="1"/>
</dbReference>
<feature type="transmembrane region" description="Helical" evidence="5">
    <location>
        <begin position="296"/>
        <end position="315"/>
    </location>
</feature>
<keyword evidence="3 5" id="KW-1133">Transmembrane helix</keyword>
<evidence type="ECO:0000256" key="3">
    <source>
        <dbReference type="ARBA" id="ARBA00022989"/>
    </source>
</evidence>